<protein>
    <recommendedName>
        <fullName evidence="5">Helicase C-terminal domain-containing protein</fullName>
    </recommendedName>
</protein>
<dbReference type="SMART" id="SM00487">
    <property type="entry name" value="DEXDc"/>
    <property type="match status" value="1"/>
</dbReference>
<dbReference type="InterPro" id="IPR027417">
    <property type="entry name" value="P-loop_NTPase"/>
</dbReference>
<dbReference type="InterPro" id="IPR050628">
    <property type="entry name" value="SNF2_RAD54_helicase_TF"/>
</dbReference>
<evidence type="ECO:0000256" key="2">
    <source>
        <dbReference type="ARBA" id="ARBA00022801"/>
    </source>
</evidence>
<gene>
    <name evidence="6" type="ORF">QTJ16_006602</name>
</gene>
<dbReference type="InterPro" id="IPR001650">
    <property type="entry name" value="Helicase_C-like"/>
</dbReference>
<proteinExistence type="predicted"/>
<feature type="region of interest" description="Disordered" evidence="4">
    <location>
        <begin position="808"/>
        <end position="885"/>
    </location>
</feature>
<dbReference type="PANTHER" id="PTHR45626:SF51">
    <property type="entry name" value="SNF2-RELATED DOMAIN-CONTAINING PROTEIN"/>
    <property type="match status" value="1"/>
</dbReference>
<evidence type="ECO:0000256" key="3">
    <source>
        <dbReference type="ARBA" id="ARBA00022840"/>
    </source>
</evidence>
<dbReference type="GO" id="GO:0016787">
    <property type="term" value="F:hydrolase activity"/>
    <property type="evidence" value="ECO:0007669"/>
    <property type="project" value="UniProtKB-KW"/>
</dbReference>
<dbReference type="InterPro" id="IPR014001">
    <property type="entry name" value="Helicase_ATP-bd"/>
</dbReference>
<dbReference type="GO" id="GO:0005634">
    <property type="term" value="C:nucleus"/>
    <property type="evidence" value="ECO:0007669"/>
    <property type="project" value="TreeGrafter"/>
</dbReference>
<dbReference type="Pfam" id="PF00271">
    <property type="entry name" value="Helicase_C"/>
    <property type="match status" value="1"/>
</dbReference>
<keyword evidence="2" id="KW-0378">Hydrolase</keyword>
<feature type="compositionally biased region" description="Basic and acidic residues" evidence="4">
    <location>
        <begin position="841"/>
        <end position="852"/>
    </location>
</feature>
<dbReference type="Pfam" id="PF00176">
    <property type="entry name" value="SNF2-rel_dom"/>
    <property type="match status" value="1"/>
</dbReference>
<dbReference type="PANTHER" id="PTHR45626">
    <property type="entry name" value="TRANSCRIPTION TERMINATION FACTOR 2-RELATED"/>
    <property type="match status" value="1"/>
</dbReference>
<evidence type="ECO:0000256" key="1">
    <source>
        <dbReference type="ARBA" id="ARBA00022741"/>
    </source>
</evidence>
<dbReference type="Gene3D" id="3.40.50.300">
    <property type="entry name" value="P-loop containing nucleotide triphosphate hydrolases"/>
    <property type="match status" value="2"/>
</dbReference>
<feature type="compositionally biased region" description="Basic and acidic residues" evidence="4">
    <location>
        <begin position="1227"/>
        <end position="1237"/>
    </location>
</feature>
<feature type="domain" description="Helicase C-terminal" evidence="5">
    <location>
        <begin position="961"/>
        <end position="1121"/>
    </location>
</feature>
<accession>A0AAD9SVL4</accession>
<keyword evidence="7" id="KW-1185">Reference proteome</keyword>
<keyword evidence="3" id="KW-0067">ATP-binding</keyword>
<feature type="region of interest" description="Disordered" evidence="4">
    <location>
        <begin position="1214"/>
        <end position="1268"/>
    </location>
</feature>
<dbReference type="SUPFAM" id="SSF52540">
    <property type="entry name" value="P-loop containing nucleoside triphosphate hydrolases"/>
    <property type="match status" value="2"/>
</dbReference>
<organism evidence="6 7">
    <name type="scientific">Diplocarpon rosae</name>
    <dbReference type="NCBI Taxonomy" id="946125"/>
    <lineage>
        <taxon>Eukaryota</taxon>
        <taxon>Fungi</taxon>
        <taxon>Dikarya</taxon>
        <taxon>Ascomycota</taxon>
        <taxon>Pezizomycotina</taxon>
        <taxon>Leotiomycetes</taxon>
        <taxon>Helotiales</taxon>
        <taxon>Drepanopezizaceae</taxon>
        <taxon>Diplocarpon</taxon>
    </lineage>
</organism>
<evidence type="ECO:0000256" key="4">
    <source>
        <dbReference type="SAM" id="MobiDB-lite"/>
    </source>
</evidence>
<dbReference type="InterPro" id="IPR049730">
    <property type="entry name" value="SNF2/RAD54-like_C"/>
</dbReference>
<sequence length="1268" mass="140708">MADSSFSSARPPLSISALDNIILDINKYIPIGISIGIFNAGWIRLEFRANDERRGQIRIYVLADDVGRSVIDRNVISLRKTLVSLLLQLDISSTTWHGAWDDDTPFCHLDSSLDTDVKENPSLFQIFNNLPSPKPDPELVTDPYAKDSMYRILDSRIDGLKTTMHHYQRRSAALMLQRESKPAQNLDPRLRHLKDQKGNSWYCDVDAGFCFREPRTYEAARGGICAETMGLGKTLICLGLIVATKDSTSQIPLEYSFDSLPVREKTGSLMNMAAATLTRISVPWKTELANLEARECFKYERCREALRKNVGYYMLPSPIPRRESRNPINAPPRKILLSAATIIVVPANLIQQWQHEIKKHTSGLNVLVMKTMSEPLPKAEVLGEYDIILFTKQRFDKEATDEVDDLELLKEYAAEFARPGLDLSQPTLRNVGRAGRSAGRQKYAAKKAYHSPLKELHFKRLIVDEGHTFGNASSSSRTDATVVVDFLHLDARWIISGTPTRGLYGAEVAINYSETQLRSRSQSLSNTLGPAHDVLSDALDPATLDSFSKMLSQESSLYHKQERKDIEKLGNIATFYLKAKPWANRLKDHDHASWSHLVMQPRHGPKSHGSSECLRATLEGMIIRHRSEDVLLEVSLPPLSQKLVFLDGSIQNKLSLNTFVVMIITNAVTSERKDADYFFHPHQRKSLQQVVSNLRQASFFWSGFETEGLRTTVGIAKTFLEEKKVAVSTEDEILLREAIRIGEVVLANEISQAISKFHEMPMYIQNNLPDDTRAAWSLDGKSSNPALMGATMVHVAQKFVESQLWKEDPSEGLEDAGKQAMKSANNALEPQNHRPAKRKSTKDMSKAGKKVELVTSLAGGVTTGDSSGPRKRARPSPSPRKKSKSSTNYFLINFDAISDNPAEEAEDDSEATQAQRDAQVLSVAELKSSLKKTTDISGSLSSSSPLSSAAIISTASAKLSYLMDAIMTHQAEEKIIIFYEADNTAYYIAQALECLSVKHLIYAKTLSSARRSQYVVTFNQSPHFRVLMMDVSQAAFGLDLSSASRVYFVNPVFSPQVEAQAVKRAHRIGQTKPVFVETLVLRGSIEELLVERRKRMSTEEHNSCKSILDDRTVYDWVRDVRFIDAGLGSEDAEGVRGPEQMAKLAVPRLVFGRGAGMRVGDPDADLIVGDSLMAQGKGKTKAGVSFSTIGVVDDKKGVVKGKTKASMPFQEISKPAIESNSTNLPWKIEDRGHDEKPAKKRSGVSFAGEASGSGNGEDPSIGKKVRVS</sequence>
<evidence type="ECO:0000259" key="5">
    <source>
        <dbReference type="PROSITE" id="PS51194"/>
    </source>
</evidence>
<dbReference type="Proteomes" id="UP001285354">
    <property type="component" value="Unassembled WGS sequence"/>
</dbReference>
<comment type="caution">
    <text evidence="6">The sequence shown here is derived from an EMBL/GenBank/DDBJ whole genome shotgun (WGS) entry which is preliminary data.</text>
</comment>
<dbReference type="PROSITE" id="PS51194">
    <property type="entry name" value="HELICASE_CTER"/>
    <property type="match status" value="1"/>
</dbReference>
<dbReference type="CDD" id="cd18793">
    <property type="entry name" value="SF2_C_SNF"/>
    <property type="match status" value="1"/>
</dbReference>
<dbReference type="AlphaFoldDB" id="A0AAD9SVL4"/>
<dbReference type="GO" id="GO:0006281">
    <property type="term" value="P:DNA repair"/>
    <property type="evidence" value="ECO:0007669"/>
    <property type="project" value="TreeGrafter"/>
</dbReference>
<reference evidence="6" key="1">
    <citation type="submission" date="2023-06" db="EMBL/GenBank/DDBJ databases">
        <title>Draft genome of Marssonina rosae.</title>
        <authorList>
            <person name="Cheng Q."/>
        </authorList>
    </citation>
    <scope>NUCLEOTIDE SEQUENCE</scope>
    <source>
        <strain evidence="6">R4</strain>
    </source>
</reference>
<name>A0AAD9SVL4_9HELO</name>
<evidence type="ECO:0000313" key="7">
    <source>
        <dbReference type="Proteomes" id="UP001285354"/>
    </source>
</evidence>
<dbReference type="GO" id="GO:0005524">
    <property type="term" value="F:ATP binding"/>
    <property type="evidence" value="ECO:0007669"/>
    <property type="project" value="UniProtKB-KW"/>
</dbReference>
<keyword evidence="1" id="KW-0547">Nucleotide-binding</keyword>
<dbReference type="InterPro" id="IPR000330">
    <property type="entry name" value="SNF2_N"/>
</dbReference>
<evidence type="ECO:0000313" key="6">
    <source>
        <dbReference type="EMBL" id="KAK2623968.1"/>
    </source>
</evidence>
<dbReference type="EMBL" id="JAUBYV010000011">
    <property type="protein sequence ID" value="KAK2623968.1"/>
    <property type="molecule type" value="Genomic_DNA"/>
</dbReference>
<feature type="compositionally biased region" description="Basic residues" evidence="4">
    <location>
        <begin position="869"/>
        <end position="884"/>
    </location>
</feature>
<dbReference type="GO" id="GO:0008094">
    <property type="term" value="F:ATP-dependent activity, acting on DNA"/>
    <property type="evidence" value="ECO:0007669"/>
    <property type="project" value="TreeGrafter"/>
</dbReference>